<sequence>MPVLNYGQTTIEWHFQLDTSLKRHYVTVERGRSVLLRGPQVDHLEQQALVLRRARWIREKLAQVNRPLASEPIVTGSRLRYAGRTYFTEVRHTPDILKPRLTFTASRFIVDNPDSASIYPDVLMPLLERFYRERAQEKLTVRVRHWQREIGLKATGVRIRHFQSRWASCDANNTLEFHPRVMELSASVQDYVIVHELCHTVEKNHTKAFWALVSSHMPGWHKQHQVLELAAFGDSV</sequence>
<dbReference type="PATRIC" id="fig|251724.3.peg.5262"/>
<evidence type="ECO:0000313" key="2">
    <source>
        <dbReference type="EMBL" id="KPX53725.1"/>
    </source>
</evidence>
<protein>
    <recommendedName>
        <fullName evidence="1">YgjP-like metallopeptidase domain-containing protein</fullName>
    </recommendedName>
</protein>
<organism evidence="2 3">
    <name type="scientific">Pseudomonas amygdali pv. photiniae</name>
    <dbReference type="NCBI Taxonomy" id="251724"/>
    <lineage>
        <taxon>Bacteria</taxon>
        <taxon>Pseudomonadati</taxon>
        <taxon>Pseudomonadota</taxon>
        <taxon>Gammaproteobacteria</taxon>
        <taxon>Pseudomonadales</taxon>
        <taxon>Pseudomonadaceae</taxon>
        <taxon>Pseudomonas</taxon>
        <taxon>Pseudomonas amygdali</taxon>
    </lineage>
</organism>
<name>A0A0P9S4T9_PSEA0</name>
<accession>A0A0P9S4T9</accession>
<reference evidence="2 3" key="1">
    <citation type="submission" date="2015-09" db="EMBL/GenBank/DDBJ databases">
        <title>Genome announcement of multiple Pseudomonas syringae strains.</title>
        <authorList>
            <person name="Thakur S."/>
            <person name="Wang P.W."/>
            <person name="Gong Y."/>
            <person name="Weir B.S."/>
            <person name="Guttman D.S."/>
        </authorList>
    </citation>
    <scope>NUCLEOTIDE SEQUENCE [LARGE SCALE GENOMIC DNA]</scope>
    <source>
        <strain evidence="2 3">ICMP7840</strain>
    </source>
</reference>
<dbReference type="AlphaFoldDB" id="A0A0P9S4T9"/>
<dbReference type="PANTHER" id="PTHR30399:SF1">
    <property type="entry name" value="UTP PYROPHOSPHATASE"/>
    <property type="match status" value="1"/>
</dbReference>
<dbReference type="RefSeq" id="WP_057413480.1">
    <property type="nucleotide sequence ID" value="NZ_LJQO01000609.1"/>
</dbReference>
<evidence type="ECO:0000313" key="3">
    <source>
        <dbReference type="Proteomes" id="UP000050469"/>
    </source>
</evidence>
<evidence type="ECO:0000259" key="1">
    <source>
        <dbReference type="Pfam" id="PF01863"/>
    </source>
</evidence>
<dbReference type="Gene3D" id="3.30.2010.10">
    <property type="entry name" value="Metalloproteases ('zincins'), catalytic domain"/>
    <property type="match status" value="1"/>
</dbReference>
<gene>
    <name evidence="2" type="ORF">ALO53_03750</name>
</gene>
<dbReference type="Pfam" id="PF01863">
    <property type="entry name" value="YgjP-like"/>
    <property type="match status" value="1"/>
</dbReference>
<comment type="caution">
    <text evidence="2">The sequence shown here is derived from an EMBL/GenBank/DDBJ whole genome shotgun (WGS) entry which is preliminary data.</text>
</comment>
<feature type="domain" description="YgjP-like metallopeptidase" evidence="1">
    <location>
        <begin position="22"/>
        <end position="228"/>
    </location>
</feature>
<dbReference type="CDD" id="cd07344">
    <property type="entry name" value="M48_yhfN_like"/>
    <property type="match status" value="1"/>
</dbReference>
<dbReference type="PANTHER" id="PTHR30399">
    <property type="entry name" value="UNCHARACTERIZED PROTEIN YGJP"/>
    <property type="match status" value="1"/>
</dbReference>
<dbReference type="InterPro" id="IPR002725">
    <property type="entry name" value="YgjP-like_metallopeptidase"/>
</dbReference>
<dbReference type="InterPro" id="IPR053136">
    <property type="entry name" value="UTP_pyrophosphatase-like"/>
</dbReference>
<dbReference type="Proteomes" id="UP000050469">
    <property type="component" value="Unassembled WGS sequence"/>
</dbReference>
<dbReference type="EMBL" id="LJQO01000609">
    <property type="protein sequence ID" value="KPX53725.1"/>
    <property type="molecule type" value="Genomic_DNA"/>
</dbReference>
<proteinExistence type="predicted"/>